<accession>A0A431UDF4</accession>
<gene>
    <name evidence="1" type="ORF">EKL94_15490</name>
</gene>
<dbReference type="EMBL" id="RXLZ01000047">
    <property type="protein sequence ID" value="RTQ87496.1"/>
    <property type="molecule type" value="Genomic_DNA"/>
</dbReference>
<name>A0A431UDF4_STEMA</name>
<dbReference type="Proteomes" id="UP000271705">
    <property type="component" value="Unassembled WGS sequence"/>
</dbReference>
<dbReference type="InterPro" id="IPR051082">
    <property type="entry name" value="Pentapeptide-BTB/POZ_domain"/>
</dbReference>
<reference evidence="1 2" key="1">
    <citation type="submission" date="2018-12" db="EMBL/GenBank/DDBJ databases">
        <authorList>
            <person name="Kartti S."/>
            <person name="Manni A."/>
            <person name="Chemao El Fihri M.W."/>
            <person name="Laamarti M."/>
            <person name="Temsamani L."/>
            <person name="El Jamali J.E."/>
            <person name="Ouadghiri M."/>
            <person name="Ibrahimi A."/>
            <person name="Filati-Maltouf A."/>
        </authorList>
    </citation>
    <scope>NUCLEOTIDE SEQUENCE [LARGE SCALE GENOMIC DNA]</scope>
    <source>
        <strain evidence="1 2">MDMC339</strain>
    </source>
</reference>
<dbReference type="PANTHER" id="PTHR14136:SF17">
    <property type="entry name" value="BTB_POZ DOMAIN-CONTAINING PROTEIN KCTD9"/>
    <property type="match status" value="1"/>
</dbReference>
<evidence type="ECO:0000313" key="1">
    <source>
        <dbReference type="EMBL" id="RTQ87496.1"/>
    </source>
</evidence>
<protein>
    <submittedName>
        <fullName evidence="1">Pentapeptide repeat-containing protein</fullName>
    </submittedName>
</protein>
<dbReference type="Gene3D" id="2.160.20.80">
    <property type="entry name" value="E3 ubiquitin-protein ligase SopA"/>
    <property type="match status" value="1"/>
</dbReference>
<organism evidence="1 2">
    <name type="scientific">Stenotrophomonas maltophilia</name>
    <name type="common">Pseudomonas maltophilia</name>
    <name type="synonym">Xanthomonas maltophilia</name>
    <dbReference type="NCBI Taxonomy" id="40324"/>
    <lineage>
        <taxon>Bacteria</taxon>
        <taxon>Pseudomonadati</taxon>
        <taxon>Pseudomonadota</taxon>
        <taxon>Gammaproteobacteria</taxon>
        <taxon>Lysobacterales</taxon>
        <taxon>Lysobacteraceae</taxon>
        <taxon>Stenotrophomonas</taxon>
        <taxon>Stenotrophomonas maltophilia group</taxon>
    </lineage>
</organism>
<dbReference type="InterPro" id="IPR001646">
    <property type="entry name" value="5peptide_repeat"/>
</dbReference>
<comment type="caution">
    <text evidence="1">The sequence shown here is derived from an EMBL/GenBank/DDBJ whole genome shotgun (WGS) entry which is preliminary data.</text>
</comment>
<dbReference type="SUPFAM" id="SSF141571">
    <property type="entry name" value="Pentapeptide repeat-like"/>
    <property type="match status" value="1"/>
</dbReference>
<dbReference type="PANTHER" id="PTHR14136">
    <property type="entry name" value="BTB_POZ DOMAIN-CONTAINING PROTEIN KCTD9"/>
    <property type="match status" value="1"/>
</dbReference>
<dbReference type="Pfam" id="PF13599">
    <property type="entry name" value="Pentapeptide_4"/>
    <property type="match status" value="1"/>
</dbReference>
<proteinExistence type="predicted"/>
<dbReference type="AlphaFoldDB" id="A0A431UDF4"/>
<evidence type="ECO:0000313" key="2">
    <source>
        <dbReference type="Proteomes" id="UP000271705"/>
    </source>
</evidence>
<sequence>MAVRGSWMEIFRGERFSSRQFTGARIDHAMFIGCDFSTSNLTDTEFNHCHFLDRTTGQGSRFTGSILQRARFERCDLSHCDFRLAFAPGLSIVDCRAPGTDFRHSRMRPLPDDPLTGPPRILRSNLRGADFSAISLEACDLRDNRWSGAITAGTNFRAACLAGGIFTHFDWSTADFFRADLDRAVLGDLGIAQIQQQELRLDPAQLALLLQRLGIALSEDA</sequence>